<reference evidence="6 7" key="1">
    <citation type="journal article" date="2007" name="Int. J. Syst. Evol. Microbiol.">
        <title>Paenibacillus ginsengarvi sp. nov., isolated from soil from ginseng cultivation.</title>
        <authorList>
            <person name="Yoon M.H."/>
            <person name="Ten L.N."/>
            <person name="Im W.T."/>
        </authorList>
    </citation>
    <scope>NUCLEOTIDE SEQUENCE [LARGE SCALE GENOMIC DNA]</scope>
    <source>
        <strain evidence="6 7">KCTC 13059</strain>
    </source>
</reference>
<feature type="domain" description="HTH araC/xylS-type" evidence="5">
    <location>
        <begin position="652"/>
        <end position="751"/>
    </location>
</feature>
<dbReference type="InterPro" id="IPR018060">
    <property type="entry name" value="HTH_AraC"/>
</dbReference>
<dbReference type="PANTHER" id="PTHR43280">
    <property type="entry name" value="ARAC-FAMILY TRANSCRIPTIONAL REGULATOR"/>
    <property type="match status" value="1"/>
</dbReference>
<keyword evidence="7" id="KW-1185">Reference proteome</keyword>
<dbReference type="InterPro" id="IPR009057">
    <property type="entry name" value="Homeodomain-like_sf"/>
</dbReference>
<evidence type="ECO:0000256" key="3">
    <source>
        <dbReference type="ARBA" id="ARBA00023163"/>
    </source>
</evidence>
<evidence type="ECO:0000313" key="6">
    <source>
        <dbReference type="EMBL" id="RKN65122.1"/>
    </source>
</evidence>
<dbReference type="Gene3D" id="1.10.10.60">
    <property type="entry name" value="Homeodomain-like"/>
    <property type="match status" value="2"/>
</dbReference>
<protein>
    <submittedName>
        <fullName evidence="6">Helix-turn-helix domain-containing protein</fullName>
    </submittedName>
</protein>
<dbReference type="SUPFAM" id="SSF46689">
    <property type="entry name" value="Homeodomain-like"/>
    <property type="match status" value="1"/>
</dbReference>
<keyword evidence="4" id="KW-0812">Transmembrane</keyword>
<dbReference type="PANTHER" id="PTHR43280:SF10">
    <property type="entry name" value="REGULATORY PROTEIN POCR"/>
    <property type="match status" value="1"/>
</dbReference>
<dbReference type="SMART" id="SM00342">
    <property type="entry name" value="HTH_ARAC"/>
    <property type="match status" value="1"/>
</dbReference>
<proteinExistence type="predicted"/>
<organism evidence="6 7">
    <name type="scientific">Paenibacillus ginsengarvi</name>
    <dbReference type="NCBI Taxonomy" id="400777"/>
    <lineage>
        <taxon>Bacteria</taxon>
        <taxon>Bacillati</taxon>
        <taxon>Bacillota</taxon>
        <taxon>Bacilli</taxon>
        <taxon>Bacillales</taxon>
        <taxon>Paenibacillaceae</taxon>
        <taxon>Paenibacillus</taxon>
    </lineage>
</organism>
<dbReference type="AlphaFoldDB" id="A0A3B0AXE1"/>
<dbReference type="Proteomes" id="UP000282311">
    <property type="component" value="Unassembled WGS sequence"/>
</dbReference>
<dbReference type="GO" id="GO:0043565">
    <property type="term" value="F:sequence-specific DNA binding"/>
    <property type="evidence" value="ECO:0007669"/>
    <property type="project" value="InterPro"/>
</dbReference>
<feature type="transmembrane region" description="Helical" evidence="4">
    <location>
        <begin position="20"/>
        <end position="44"/>
    </location>
</feature>
<evidence type="ECO:0000313" key="7">
    <source>
        <dbReference type="Proteomes" id="UP000282311"/>
    </source>
</evidence>
<comment type="caution">
    <text evidence="6">The sequence shown here is derived from an EMBL/GenBank/DDBJ whole genome shotgun (WGS) entry which is preliminary data.</text>
</comment>
<dbReference type="EMBL" id="RBAH01000039">
    <property type="protein sequence ID" value="RKN65122.1"/>
    <property type="molecule type" value="Genomic_DNA"/>
</dbReference>
<dbReference type="PROSITE" id="PS01124">
    <property type="entry name" value="HTH_ARAC_FAMILY_2"/>
    <property type="match status" value="1"/>
</dbReference>
<dbReference type="PRINTS" id="PR00032">
    <property type="entry name" value="HTHARAC"/>
</dbReference>
<evidence type="ECO:0000256" key="2">
    <source>
        <dbReference type="ARBA" id="ARBA00023125"/>
    </source>
</evidence>
<gene>
    <name evidence="6" type="ORF">D7M11_33090</name>
</gene>
<dbReference type="Pfam" id="PF12833">
    <property type="entry name" value="HTH_18"/>
    <property type="match status" value="1"/>
</dbReference>
<evidence type="ECO:0000256" key="4">
    <source>
        <dbReference type="SAM" id="Phobius"/>
    </source>
</evidence>
<accession>A0A3B0AXE1</accession>
<evidence type="ECO:0000259" key="5">
    <source>
        <dbReference type="PROSITE" id="PS01124"/>
    </source>
</evidence>
<keyword evidence="2" id="KW-0238">DNA-binding</keyword>
<keyword evidence="4" id="KW-1133">Transmembrane helix</keyword>
<dbReference type="InterPro" id="IPR020449">
    <property type="entry name" value="Tscrpt_reg_AraC-type_HTH"/>
</dbReference>
<feature type="transmembrane region" description="Helical" evidence="4">
    <location>
        <begin position="275"/>
        <end position="298"/>
    </location>
</feature>
<sequence length="760" mass="87331">MFVRRIEELSREESGLHRNWFYRLLLSYLPVFIIIVTVLLLISFKAVSDLSRKEASKANEAFIRDVLQTIDKSLREIDQTLTREIFANRDIQQFIMEEGKIGFSSYEVALKLRQIREDHPLIESIYVVRDPERKGDVVLENSILKMEHFSDRSYLEELQKETRPYSWSGLRVYEGVSGRPVNVISLARKINLSPAGFIVANVSMERLQSLIEEMSASPLNYVSLFDAQGQKMVAAGLDPKDGFSRDDLTRLTSRYTSFEIRGGFKYIGLLGSLSAFTYGLIGAGLVSVIIGIIWIIFISRRNYRPMERILDRLKKTKEPKEGLRTNRLDEFKTIESAIVAMTEETSRFEKQAEESLIYTKRAIFLDLLAGKQPLLAEQFAGFRQGSGTDDGRKTTAVVVAEIDGYLAFCSRYSPEDQQLLKFVVEKSLGELAAELAVSIWMEWVDDRRLAIILQISGKASGLFSRLCEHAGKWMKSRLPFTATFGMGTEVETIYQVSFSYESALHCLKFKASLGKDRMIASHDLIRVKQGEMFNFNHVLIVQSFVQAFKRGEREWAEKCRALFEQIGSSVFTKDDLNNLINYTVFYMRRVMMELSADWLKKWEQEFMPNILDMMDSAETLEEVASGFTDLLNELWNQMELDRTRKSNHILLLEVRGFIKHHYGNPDLSLIYLNDKFGISGKYLSQLFKEEFGENFMDFLVRTRMENAKKLLRESDDPVQEIAGKVGYTTSIAFIRTFKKTVGSTPGDYRKSLAESNVPYR</sequence>
<evidence type="ECO:0000256" key="1">
    <source>
        <dbReference type="ARBA" id="ARBA00023015"/>
    </source>
</evidence>
<dbReference type="RefSeq" id="WP_120751551.1">
    <property type="nucleotide sequence ID" value="NZ_RBAH01000039.1"/>
</dbReference>
<dbReference type="GO" id="GO:0003700">
    <property type="term" value="F:DNA-binding transcription factor activity"/>
    <property type="evidence" value="ECO:0007669"/>
    <property type="project" value="InterPro"/>
</dbReference>
<keyword evidence="3" id="KW-0804">Transcription</keyword>
<keyword evidence="4" id="KW-0472">Membrane</keyword>
<keyword evidence="1" id="KW-0805">Transcription regulation</keyword>
<name>A0A3B0AXE1_9BACL</name>